<dbReference type="InterPro" id="IPR000253">
    <property type="entry name" value="FHA_dom"/>
</dbReference>
<dbReference type="InterPro" id="IPR008984">
    <property type="entry name" value="SMAD_FHA_dom_sf"/>
</dbReference>
<sequence length="201" mass="22066">MSTSVVQDPTKQPLPALYLYPLNDTFSPIRLHLPASQRVEIDRRTRRDSASPGGRERVFDSLTMSKKHAEVWEDSGGIFIKDIGSSNGTFVNGERLSPEGEASEPLQLQTDDIVEFGQNMLREPNSTAIYPCVCARVVCVLSDQDAQFAARLTELYDKLPLAQPEGSESDLDGPGTFLSMPSLRDLLASPDLARPPVDACE</sequence>
<dbReference type="SUPFAM" id="SSF49879">
    <property type="entry name" value="SMAD/FHA domain"/>
    <property type="match status" value="1"/>
</dbReference>
<gene>
    <name evidence="2" type="ORF">EVG20_g10566</name>
</gene>
<proteinExistence type="predicted"/>
<accession>A0A4Y9XRM3</accession>
<dbReference type="EMBL" id="SEOQ01001313">
    <property type="protein sequence ID" value="TFY52402.1"/>
    <property type="molecule type" value="Genomic_DNA"/>
</dbReference>
<organism evidence="2 3">
    <name type="scientific">Dentipellis fragilis</name>
    <dbReference type="NCBI Taxonomy" id="205917"/>
    <lineage>
        <taxon>Eukaryota</taxon>
        <taxon>Fungi</taxon>
        <taxon>Dikarya</taxon>
        <taxon>Basidiomycota</taxon>
        <taxon>Agaricomycotina</taxon>
        <taxon>Agaricomycetes</taxon>
        <taxon>Russulales</taxon>
        <taxon>Hericiaceae</taxon>
        <taxon>Dentipellis</taxon>
    </lineage>
</organism>
<feature type="domain" description="FHA" evidence="1">
    <location>
        <begin position="39"/>
        <end position="96"/>
    </location>
</feature>
<dbReference type="Gene3D" id="2.60.200.20">
    <property type="match status" value="1"/>
</dbReference>
<keyword evidence="3" id="KW-1185">Reference proteome</keyword>
<evidence type="ECO:0000313" key="3">
    <source>
        <dbReference type="Proteomes" id="UP000298327"/>
    </source>
</evidence>
<dbReference type="AlphaFoldDB" id="A0A4Y9XRM3"/>
<reference evidence="2 3" key="1">
    <citation type="submission" date="2019-02" db="EMBL/GenBank/DDBJ databases">
        <title>Genome sequencing of the rare red list fungi Dentipellis fragilis.</title>
        <authorList>
            <person name="Buettner E."/>
            <person name="Kellner H."/>
        </authorList>
    </citation>
    <scope>NUCLEOTIDE SEQUENCE [LARGE SCALE GENOMIC DNA]</scope>
    <source>
        <strain evidence="2 3">DSM 105465</strain>
    </source>
</reference>
<dbReference type="SMART" id="SM00240">
    <property type="entry name" value="FHA"/>
    <property type="match status" value="1"/>
</dbReference>
<dbReference type="Pfam" id="PF00498">
    <property type="entry name" value="FHA"/>
    <property type="match status" value="1"/>
</dbReference>
<dbReference type="STRING" id="205917.A0A4Y9XRM3"/>
<dbReference type="InterPro" id="IPR051176">
    <property type="entry name" value="Cent_Immune-Sig_Mod"/>
</dbReference>
<dbReference type="PROSITE" id="PS50006">
    <property type="entry name" value="FHA_DOMAIN"/>
    <property type="match status" value="1"/>
</dbReference>
<protein>
    <recommendedName>
        <fullName evidence="1">FHA domain-containing protein</fullName>
    </recommendedName>
</protein>
<dbReference type="PANTHER" id="PTHR15715:SF37">
    <property type="entry name" value="LD47843P"/>
    <property type="match status" value="1"/>
</dbReference>
<dbReference type="PANTHER" id="PTHR15715">
    <property type="entry name" value="CENTROSOMAL PROTEIN OF 170 KDA"/>
    <property type="match status" value="1"/>
</dbReference>
<evidence type="ECO:0000313" key="2">
    <source>
        <dbReference type="EMBL" id="TFY52402.1"/>
    </source>
</evidence>
<dbReference type="OrthoDB" id="687730at2759"/>
<name>A0A4Y9XRM3_9AGAM</name>
<comment type="caution">
    <text evidence="2">The sequence shown here is derived from an EMBL/GenBank/DDBJ whole genome shotgun (WGS) entry which is preliminary data.</text>
</comment>
<dbReference type="Proteomes" id="UP000298327">
    <property type="component" value="Unassembled WGS sequence"/>
</dbReference>
<evidence type="ECO:0000259" key="1">
    <source>
        <dbReference type="PROSITE" id="PS50006"/>
    </source>
</evidence>